<evidence type="ECO:0000313" key="2">
    <source>
        <dbReference type="EnsemblMetazoa" id="CJA31679.1"/>
    </source>
</evidence>
<feature type="transmembrane region" description="Helical" evidence="1">
    <location>
        <begin position="12"/>
        <end position="34"/>
    </location>
</feature>
<organism evidence="2 3">
    <name type="scientific">Caenorhabditis japonica</name>
    <dbReference type="NCBI Taxonomy" id="281687"/>
    <lineage>
        <taxon>Eukaryota</taxon>
        <taxon>Metazoa</taxon>
        <taxon>Ecdysozoa</taxon>
        <taxon>Nematoda</taxon>
        <taxon>Chromadorea</taxon>
        <taxon>Rhabditida</taxon>
        <taxon>Rhabditina</taxon>
        <taxon>Rhabditomorpha</taxon>
        <taxon>Rhabditoidea</taxon>
        <taxon>Rhabditidae</taxon>
        <taxon>Peloderinae</taxon>
        <taxon>Caenorhabditis</taxon>
    </lineage>
</organism>
<evidence type="ECO:0000256" key="1">
    <source>
        <dbReference type="SAM" id="Phobius"/>
    </source>
</evidence>
<sequence>MVDMMYQTHFTFRYVIGLNISVVASGLFISGYLLGHVVEIAFARVTWHTCRSLGIATYFNSTPVDNYTVLASDDIEQQEKTRCDEAVSLAFHDISVDLLINIVSLPLHTFATAFSWTFSGLYRPSTQ</sequence>
<reference evidence="3" key="1">
    <citation type="submission" date="2010-08" db="EMBL/GenBank/DDBJ databases">
        <authorList>
            <consortium name="Caenorhabditis japonica Sequencing Consortium"/>
            <person name="Wilson R.K."/>
        </authorList>
    </citation>
    <scope>NUCLEOTIDE SEQUENCE [LARGE SCALE GENOMIC DNA]</scope>
    <source>
        <strain evidence="3">DF5081</strain>
    </source>
</reference>
<protein>
    <submittedName>
        <fullName evidence="2">Uncharacterized protein</fullName>
    </submittedName>
</protein>
<reference evidence="2" key="2">
    <citation type="submission" date="2022-06" db="UniProtKB">
        <authorList>
            <consortium name="EnsemblMetazoa"/>
        </authorList>
    </citation>
    <scope>IDENTIFICATION</scope>
    <source>
        <strain evidence="2">DF5081</strain>
    </source>
</reference>
<dbReference type="EnsemblMetazoa" id="CJA31679.1">
    <property type="protein sequence ID" value="CJA31679.1"/>
    <property type="gene ID" value="WBGene00207526"/>
</dbReference>
<feature type="transmembrane region" description="Helical" evidence="1">
    <location>
        <begin position="98"/>
        <end position="122"/>
    </location>
</feature>
<keyword evidence="3" id="KW-1185">Reference proteome</keyword>
<accession>A0A8R1IHU8</accession>
<dbReference type="AlphaFoldDB" id="A0A8R1IHU8"/>
<proteinExistence type="predicted"/>
<keyword evidence="1" id="KW-0812">Transmembrane</keyword>
<evidence type="ECO:0000313" key="3">
    <source>
        <dbReference type="Proteomes" id="UP000005237"/>
    </source>
</evidence>
<name>A0A8R1IHU8_CAEJA</name>
<keyword evidence="1" id="KW-1133">Transmembrane helix</keyword>
<keyword evidence="1" id="KW-0472">Membrane</keyword>
<dbReference type="Proteomes" id="UP000005237">
    <property type="component" value="Unassembled WGS sequence"/>
</dbReference>